<evidence type="ECO:0000313" key="2">
    <source>
        <dbReference type="EMBL" id="GGG02692.1"/>
    </source>
</evidence>
<reference evidence="2" key="1">
    <citation type="journal article" date="2014" name="Int. J. Syst. Evol. Microbiol.">
        <title>Complete genome sequence of Corynebacterium casei LMG S-19264T (=DSM 44701T), isolated from a smear-ripened cheese.</title>
        <authorList>
            <consortium name="US DOE Joint Genome Institute (JGI-PGF)"/>
            <person name="Walter F."/>
            <person name="Albersmeier A."/>
            <person name="Kalinowski J."/>
            <person name="Ruckert C."/>
        </authorList>
    </citation>
    <scope>NUCLEOTIDE SEQUENCE</scope>
    <source>
        <strain evidence="2">CGMCC 1.16134</strain>
    </source>
</reference>
<dbReference type="InterPro" id="IPR028098">
    <property type="entry name" value="Glyco_trans_4-like_N"/>
</dbReference>
<gene>
    <name evidence="2" type="ORF">GCM10010912_54330</name>
</gene>
<dbReference type="AlphaFoldDB" id="A0A917CYP7"/>
<dbReference type="SUPFAM" id="SSF53756">
    <property type="entry name" value="UDP-Glycosyltransferase/glycogen phosphorylase"/>
    <property type="match status" value="1"/>
</dbReference>
<dbReference type="Proteomes" id="UP000637643">
    <property type="component" value="Unassembled WGS sequence"/>
</dbReference>
<dbReference type="RefSeq" id="WP_189030470.1">
    <property type="nucleotide sequence ID" value="NZ_BMKR01000034.1"/>
</dbReference>
<accession>A0A917CYP7</accession>
<feature type="domain" description="Glycosyltransferase subfamily 4-like N-terminal" evidence="1">
    <location>
        <begin position="14"/>
        <end position="182"/>
    </location>
</feature>
<evidence type="ECO:0000259" key="1">
    <source>
        <dbReference type="Pfam" id="PF13439"/>
    </source>
</evidence>
<keyword evidence="3" id="KW-1185">Reference proteome</keyword>
<reference evidence="2" key="2">
    <citation type="submission" date="2020-09" db="EMBL/GenBank/DDBJ databases">
        <authorList>
            <person name="Sun Q."/>
            <person name="Zhou Y."/>
        </authorList>
    </citation>
    <scope>NUCLEOTIDE SEQUENCE</scope>
    <source>
        <strain evidence="2">CGMCC 1.16134</strain>
    </source>
</reference>
<organism evidence="2 3">
    <name type="scientific">Paenibacillus albidus</name>
    <dbReference type="NCBI Taxonomy" id="2041023"/>
    <lineage>
        <taxon>Bacteria</taxon>
        <taxon>Bacillati</taxon>
        <taxon>Bacillota</taxon>
        <taxon>Bacilli</taxon>
        <taxon>Bacillales</taxon>
        <taxon>Paenibacillaceae</taxon>
        <taxon>Paenibacillus</taxon>
    </lineage>
</organism>
<dbReference type="Gene3D" id="3.40.50.2000">
    <property type="entry name" value="Glycogen Phosphorylase B"/>
    <property type="match status" value="1"/>
</dbReference>
<name>A0A917CYP7_9BACL</name>
<dbReference type="Pfam" id="PF13439">
    <property type="entry name" value="Glyco_transf_4"/>
    <property type="match status" value="1"/>
</dbReference>
<comment type="caution">
    <text evidence="2">The sequence shown here is derived from an EMBL/GenBank/DDBJ whole genome shotgun (WGS) entry which is preliminary data.</text>
</comment>
<proteinExistence type="predicted"/>
<evidence type="ECO:0000313" key="3">
    <source>
        <dbReference type="Proteomes" id="UP000637643"/>
    </source>
</evidence>
<dbReference type="EMBL" id="BMKR01000034">
    <property type="protein sequence ID" value="GGG02692.1"/>
    <property type="molecule type" value="Genomic_DNA"/>
</dbReference>
<protein>
    <recommendedName>
        <fullName evidence="1">Glycosyltransferase subfamily 4-like N-terminal domain-containing protein</fullName>
    </recommendedName>
</protein>
<sequence>MRILLVTYWGLTNMGGIWTYMSQLAAKLREQGHTVTLMGSNAENQTLYLLDNNFSFDKKAFYSTLLPHLDPLNYPHLHAEHGIFSFELGRYVFEGGAAYLGLDGYDIIHAQDPIASYAVRRILKEPVPLITSVHGALAREAYYEYKALEPELTPEEYAGRPIWGYFRRMEALGAEAADMVLVSPPNGSASW</sequence>